<evidence type="ECO:0000256" key="1">
    <source>
        <dbReference type="SAM" id="Phobius"/>
    </source>
</evidence>
<keyword evidence="1" id="KW-1133">Transmembrane helix</keyword>
<evidence type="ECO:0008006" key="4">
    <source>
        <dbReference type="Google" id="ProtNLM"/>
    </source>
</evidence>
<dbReference type="KEGG" id="aarg:Aargi30884_20580"/>
<accession>A0A6N4TL62</accession>
<evidence type="ECO:0000313" key="2">
    <source>
        <dbReference type="EMBL" id="BBK23155.1"/>
    </source>
</evidence>
<dbReference type="Proteomes" id="UP000464754">
    <property type="component" value="Chromosome"/>
</dbReference>
<name>A0A6N4TL62_9FIRM</name>
<keyword evidence="1" id="KW-0472">Membrane</keyword>
<dbReference type="RefSeq" id="WP_163052223.1">
    <property type="nucleotide sequence ID" value="NZ_AP019695.1"/>
</dbReference>
<keyword evidence="3" id="KW-1185">Reference proteome</keyword>
<keyword evidence="1" id="KW-0812">Transmembrane</keyword>
<proteinExistence type="predicted"/>
<protein>
    <recommendedName>
        <fullName evidence="4">DUF4367 domain-containing protein</fullName>
    </recommendedName>
</protein>
<sequence>MKSYEEMASSLLQRRDAYYNKRKKRMKYSLTVAGSCCLILLVCFGLWHGFKPDAEISKTANIELNINEKDTANLTVTDANMDLAKVDAEIETVKLDDIVDRFEFLKELEVPKEYQNIESYNVFVKNPATNTYDQLHDYVFVYQKDKNHRITLTFSELEKPLRDAYFDDNAKESKIDNTPLTIFKWDDTYLTTFKYNNIFFDIETKGITENELITLLQSIIK</sequence>
<reference evidence="3" key="1">
    <citation type="submission" date="2019-05" db="EMBL/GenBank/DDBJ databases">
        <title>Complete genome sequencing of Absiella argi strain JCM 30884.</title>
        <authorList>
            <person name="Sakamoto M."/>
            <person name="Murakami T."/>
            <person name="Mori H."/>
        </authorList>
    </citation>
    <scope>NUCLEOTIDE SEQUENCE [LARGE SCALE GENOMIC DNA]</scope>
    <source>
        <strain evidence="3">JCM 30884</strain>
    </source>
</reference>
<gene>
    <name evidence="2" type="ORF">Aargi30884_20580</name>
</gene>
<feature type="transmembrane region" description="Helical" evidence="1">
    <location>
        <begin position="28"/>
        <end position="50"/>
    </location>
</feature>
<dbReference type="EMBL" id="AP019695">
    <property type="protein sequence ID" value="BBK23155.1"/>
    <property type="molecule type" value="Genomic_DNA"/>
</dbReference>
<evidence type="ECO:0000313" key="3">
    <source>
        <dbReference type="Proteomes" id="UP000464754"/>
    </source>
</evidence>
<organism evidence="2 3">
    <name type="scientific">Amedibacterium intestinale</name>
    <dbReference type="NCBI Taxonomy" id="2583452"/>
    <lineage>
        <taxon>Bacteria</taxon>
        <taxon>Bacillati</taxon>
        <taxon>Bacillota</taxon>
        <taxon>Erysipelotrichia</taxon>
        <taxon>Erysipelotrichales</taxon>
        <taxon>Erysipelotrichaceae</taxon>
        <taxon>Amedibacterium</taxon>
    </lineage>
</organism>
<dbReference type="AlphaFoldDB" id="A0A6N4TL62"/>